<name>A0A7S1ERH6_9RHOD</name>
<accession>A0A7S1ERH6</accession>
<evidence type="ECO:0000313" key="2">
    <source>
        <dbReference type="EMBL" id="CAD8818941.1"/>
    </source>
</evidence>
<proteinExistence type="predicted"/>
<dbReference type="EMBL" id="HBFP01004687">
    <property type="protein sequence ID" value="CAD8818941.1"/>
    <property type="molecule type" value="Transcribed_RNA"/>
</dbReference>
<reference evidence="2" key="1">
    <citation type="submission" date="2021-01" db="EMBL/GenBank/DDBJ databases">
        <authorList>
            <person name="Corre E."/>
            <person name="Pelletier E."/>
            <person name="Niang G."/>
            <person name="Scheremetjew M."/>
            <person name="Finn R."/>
            <person name="Kale V."/>
            <person name="Holt S."/>
            <person name="Cochrane G."/>
            <person name="Meng A."/>
            <person name="Brown T."/>
            <person name="Cohen L."/>
        </authorList>
    </citation>
    <scope>NUCLEOTIDE SEQUENCE</scope>
    <source>
        <strain evidence="2">CCMP3278</strain>
    </source>
</reference>
<protein>
    <submittedName>
        <fullName evidence="2">Uncharacterized protein</fullName>
    </submittedName>
</protein>
<evidence type="ECO:0000256" key="1">
    <source>
        <dbReference type="SAM" id="MobiDB-lite"/>
    </source>
</evidence>
<sequence length="122" mass="13133">MDESVLKFSVNSTQPLQNKTLDVGDFVVVKSTNHAPTFADEKYVEATFSVDITKKRSNSKTQPDSIMMDTDADATRTTPKSNANKKRTKSGKSSAAGLTGVGPGPSDSVNEPFDFSVLNDEN</sequence>
<dbReference type="AlphaFoldDB" id="A0A7S1ERH6"/>
<organism evidence="2">
    <name type="scientific">Timspurckia oligopyrenoides</name>
    <dbReference type="NCBI Taxonomy" id="708627"/>
    <lineage>
        <taxon>Eukaryota</taxon>
        <taxon>Rhodophyta</taxon>
        <taxon>Bangiophyceae</taxon>
        <taxon>Porphyridiales</taxon>
        <taxon>Porphyridiaceae</taxon>
        <taxon>Timspurckia</taxon>
    </lineage>
</organism>
<gene>
    <name evidence="2" type="ORF">TOLI1172_LOCUS3330</name>
</gene>
<feature type="region of interest" description="Disordered" evidence="1">
    <location>
        <begin position="54"/>
        <end position="122"/>
    </location>
</feature>